<dbReference type="Gene3D" id="3.40.50.300">
    <property type="entry name" value="P-loop containing nucleotide triphosphate hydrolases"/>
    <property type="match status" value="1"/>
</dbReference>
<dbReference type="InterPro" id="IPR011990">
    <property type="entry name" value="TPR-like_helical_dom_sf"/>
</dbReference>
<dbReference type="InterPro" id="IPR003593">
    <property type="entry name" value="AAA+_ATPase"/>
</dbReference>
<feature type="domain" description="AAA+ ATPase" evidence="2">
    <location>
        <begin position="49"/>
        <end position="207"/>
    </location>
</feature>
<dbReference type="PANTHER" id="PTHR34301">
    <property type="entry name" value="DNA-BINDING PROTEIN-RELATED"/>
    <property type="match status" value="1"/>
</dbReference>
<dbReference type="Gene3D" id="1.10.10.10">
    <property type="entry name" value="Winged helix-like DNA-binding domain superfamily/Winged helix DNA-binding domain"/>
    <property type="match status" value="1"/>
</dbReference>
<dbReference type="GO" id="GO:0003677">
    <property type="term" value="F:DNA binding"/>
    <property type="evidence" value="ECO:0007669"/>
    <property type="project" value="UniProtKB-KW"/>
</dbReference>
<dbReference type="AlphaFoldDB" id="A0A167DWI2"/>
<dbReference type="PANTHER" id="PTHR34301:SF8">
    <property type="entry name" value="ATPASE DOMAIN-CONTAINING PROTEIN"/>
    <property type="match status" value="1"/>
</dbReference>
<dbReference type="SUPFAM" id="SSF81901">
    <property type="entry name" value="HCP-like"/>
    <property type="match status" value="1"/>
</dbReference>
<dbReference type="SMART" id="SM00382">
    <property type="entry name" value="AAA"/>
    <property type="match status" value="1"/>
</dbReference>
<reference evidence="3 4" key="1">
    <citation type="submission" date="2013-07" db="EMBL/GenBank/DDBJ databases">
        <title>Comparative Genomic and Metabolomic Analysis of Twelve Strains of Pseudoalteromonas luteoviolacea.</title>
        <authorList>
            <person name="Vynne N.G."/>
            <person name="Mansson M."/>
            <person name="Gram L."/>
        </authorList>
    </citation>
    <scope>NUCLEOTIDE SEQUENCE [LARGE SCALE GENOMIC DNA]</scope>
    <source>
        <strain evidence="3 4">H33</strain>
    </source>
</reference>
<dbReference type="InterPro" id="IPR036388">
    <property type="entry name" value="WH-like_DNA-bd_sf"/>
</dbReference>
<name>A0A167DWI2_9GAMM</name>
<evidence type="ECO:0000256" key="1">
    <source>
        <dbReference type="ARBA" id="ARBA00023125"/>
    </source>
</evidence>
<comment type="caution">
    <text evidence="3">The sequence shown here is derived from an EMBL/GenBank/DDBJ whole genome shotgun (WGS) entry which is preliminary data.</text>
</comment>
<organism evidence="3 4">
    <name type="scientific">Pseudoalteromonas luteoviolacea H33</name>
    <dbReference type="NCBI Taxonomy" id="1365251"/>
    <lineage>
        <taxon>Bacteria</taxon>
        <taxon>Pseudomonadati</taxon>
        <taxon>Pseudomonadota</taxon>
        <taxon>Gammaproteobacteria</taxon>
        <taxon>Alteromonadales</taxon>
        <taxon>Pseudoalteromonadaceae</taxon>
        <taxon>Pseudoalteromonas</taxon>
    </lineage>
</organism>
<protein>
    <recommendedName>
        <fullName evidence="2">AAA+ ATPase domain-containing protein</fullName>
    </recommendedName>
</protein>
<dbReference type="SUPFAM" id="SSF46785">
    <property type="entry name" value="Winged helix' DNA-binding domain"/>
    <property type="match status" value="1"/>
</dbReference>
<sequence>MQLDNYKEGIKLYNAQNTSAHMVKSNFVIRIRQYKKLWQSIKNADMTHPEQHYIIQGVRGSGKTTMLRRLAIEVEEDQQLSSWLIPITFKEEEYGISSLFTFWERIAEELAEFNSALFGTLFEKVDDLEDNEIKQLIAVIDQTLITHNKKIILFIDNIAELFEQFSQHEGEILREVLTTNNNVRIFGGSAVRLEAFFDNTAPFYQFFTVETLTGLKKNETIALLNKLSEHAGEKEQQTLKLLLKNEPEKVESIRRLTGGIPRTMVILFNILVEGAKGSTFRLLEETIDKTTPLYKHRMDDLTAQQKPIVNAIALNWDAISVKELTEKTRLPSKQISAQLRQLEKQWIIEKTTTHTKNHLYALKERFFNIWYLMRYGRRKDRKKVIWLTQFMEIWCSGEDLLKRANVFAQQLNRECHPHAAVMIANAFVCSEQLPFDEKTKISSAISQFLDKSGNGNLQKELLPIENSAVQQDQELVKLLKLFREHGDKTPTKETQELEQKLLESSNTLMLGCFYYILEQFEKAERYLKQLDDASARFMLLVIYSIQEQTDQVIELAYKCIQEGYFEAALLLAFAYENQRDFSEAEKHYLLAIEKEVKSSQSKLANFYYKRNKMELAEKYALLAYHADEDEALFKLLAIYQKQSKYDEAETLALTEISKGNTDERLYISLVFSCIYQGKLDAAESYLQTEQLSQYNFLAAHFYLAKNELEQAKTHALNSYQQDNFSPAHKLLALIYTQEAKYELAEKHLLEVASEDIYAQLELAKLYVKQPQLKPKEHALSLIEQIEEIPQASTPLVIQILLWNNQFDQAAKKMIQTLSIYTQQIDDYEEELIQLFTFFLAKGQTNLVCRWFKEYDLSERFKPLYYALMSLMESTYPNELLRMGSELKETVDEVLQHIESLTQKYK</sequence>
<evidence type="ECO:0000259" key="2">
    <source>
        <dbReference type="SMART" id="SM00382"/>
    </source>
</evidence>
<dbReference type="Proteomes" id="UP000076503">
    <property type="component" value="Unassembled WGS sequence"/>
</dbReference>
<dbReference type="SUPFAM" id="SSF52540">
    <property type="entry name" value="P-loop containing nucleoside triphosphate hydrolases"/>
    <property type="match status" value="1"/>
</dbReference>
<dbReference type="OrthoDB" id="9204495at2"/>
<accession>A0A167DWI2</accession>
<dbReference type="Gene3D" id="1.25.40.10">
    <property type="entry name" value="Tetratricopeptide repeat domain"/>
    <property type="match status" value="2"/>
</dbReference>
<evidence type="ECO:0000313" key="4">
    <source>
        <dbReference type="Proteomes" id="UP000076503"/>
    </source>
</evidence>
<evidence type="ECO:0000313" key="3">
    <source>
        <dbReference type="EMBL" id="KZN49465.1"/>
    </source>
</evidence>
<dbReference type="EMBL" id="AUXZ01000081">
    <property type="protein sequence ID" value="KZN49465.1"/>
    <property type="molecule type" value="Genomic_DNA"/>
</dbReference>
<dbReference type="PATRIC" id="fig|1365251.3.peg.3204"/>
<proteinExistence type="predicted"/>
<dbReference type="InterPro" id="IPR036390">
    <property type="entry name" value="WH_DNA-bd_sf"/>
</dbReference>
<gene>
    <name evidence="3" type="ORF">N476_19465</name>
</gene>
<dbReference type="RefSeq" id="WP_063362553.1">
    <property type="nucleotide sequence ID" value="NZ_AUXZ01000081.1"/>
</dbReference>
<dbReference type="InterPro" id="IPR027417">
    <property type="entry name" value="P-loop_NTPase"/>
</dbReference>
<keyword evidence="1" id="KW-0238">DNA-binding</keyword>